<dbReference type="InterPro" id="IPR048035">
    <property type="entry name" value="DUSP8_DSP"/>
</dbReference>
<dbReference type="SUPFAM" id="SSF101152">
    <property type="entry name" value="Mob1/phocein"/>
    <property type="match status" value="1"/>
</dbReference>
<dbReference type="Gene3D" id="3.90.190.10">
    <property type="entry name" value="Protein tyrosine phosphatase superfamily"/>
    <property type="match status" value="1"/>
</dbReference>
<dbReference type="STRING" id="246437.L8Y6Q5"/>
<evidence type="ECO:0000256" key="5">
    <source>
        <dbReference type="ARBA" id="ARBA00011245"/>
    </source>
</evidence>
<dbReference type="GO" id="GO:0005634">
    <property type="term" value="C:nucleus"/>
    <property type="evidence" value="ECO:0007669"/>
    <property type="project" value="UniProtKB-SubCell"/>
</dbReference>
<evidence type="ECO:0000259" key="26">
    <source>
        <dbReference type="PROSITE" id="PS50056"/>
    </source>
</evidence>
<dbReference type="PROSITE" id="PS50054">
    <property type="entry name" value="TYR_PHOSPHATASE_DUAL"/>
    <property type="match status" value="1"/>
</dbReference>
<dbReference type="Gene3D" id="1.20.140.30">
    <property type="entry name" value="MOB kinase activator"/>
    <property type="match status" value="1"/>
</dbReference>
<evidence type="ECO:0000256" key="17">
    <source>
        <dbReference type="ARBA" id="ARBA00059848"/>
    </source>
</evidence>
<dbReference type="InterPro" id="IPR005301">
    <property type="entry name" value="MOB_kinase_act_fam"/>
</dbReference>
<keyword evidence="8" id="KW-0963">Cytoplasm</keyword>
<dbReference type="SMART" id="SM00195">
    <property type="entry name" value="DSPc"/>
    <property type="match status" value="1"/>
</dbReference>
<dbReference type="Pfam" id="PF03637">
    <property type="entry name" value="Mob1_phocein"/>
    <property type="match status" value="1"/>
</dbReference>
<comment type="subunit">
    <text evidence="5">Monomer.</text>
</comment>
<dbReference type="Pfam" id="PF00782">
    <property type="entry name" value="DSPc"/>
    <property type="match status" value="1"/>
</dbReference>
<dbReference type="FunFam" id="3.40.250.10:FF:000020">
    <property type="entry name" value="Dual specificity protein phosphatase 8"/>
    <property type="match status" value="1"/>
</dbReference>
<feature type="region of interest" description="Disordered" evidence="24">
    <location>
        <begin position="541"/>
        <end position="567"/>
    </location>
</feature>
<accession>L8Y6Q5</accession>
<dbReference type="GO" id="GO:0046872">
    <property type="term" value="F:metal ion binding"/>
    <property type="evidence" value="ECO:0007669"/>
    <property type="project" value="UniProtKB-KW"/>
</dbReference>
<feature type="binding site" evidence="23">
    <location>
        <position position="408"/>
    </location>
    <ligand>
        <name>Zn(2+)</name>
        <dbReference type="ChEBI" id="CHEBI:29105"/>
    </ligand>
</feature>
<comment type="catalytic activity">
    <reaction evidence="14">
        <text>O-phospho-L-seryl-[protein] + H2O = L-seryl-[protein] + phosphate</text>
        <dbReference type="Rhea" id="RHEA:20629"/>
        <dbReference type="Rhea" id="RHEA-COMP:9863"/>
        <dbReference type="Rhea" id="RHEA-COMP:11604"/>
        <dbReference type="ChEBI" id="CHEBI:15377"/>
        <dbReference type="ChEBI" id="CHEBI:29999"/>
        <dbReference type="ChEBI" id="CHEBI:43474"/>
        <dbReference type="ChEBI" id="CHEBI:83421"/>
        <dbReference type="EC" id="3.1.3.16"/>
    </reaction>
</comment>
<dbReference type="FunFam" id="1.20.140.30:FF:000003">
    <property type="entry name" value="MOB kinase activator 2"/>
    <property type="match status" value="1"/>
</dbReference>
<evidence type="ECO:0000256" key="14">
    <source>
        <dbReference type="ARBA" id="ARBA00047761"/>
    </source>
</evidence>
<keyword evidence="13" id="KW-0539">Nucleus</keyword>
<evidence type="ECO:0000256" key="1">
    <source>
        <dbReference type="ARBA" id="ARBA00004123"/>
    </source>
</evidence>
<dbReference type="SUPFAM" id="SSF52799">
    <property type="entry name" value="(Phosphotyrosine protein) phosphatases II"/>
    <property type="match status" value="1"/>
</dbReference>
<feature type="domain" description="Rhodanese" evidence="27">
    <location>
        <begin position="23"/>
        <end position="138"/>
    </location>
</feature>
<feature type="binding site" evidence="23">
    <location>
        <position position="487"/>
    </location>
    <ligand>
        <name>Zn(2+)</name>
        <dbReference type="ChEBI" id="CHEBI:29105"/>
    </ligand>
</feature>
<comment type="catalytic activity">
    <reaction evidence="15">
        <text>O-phospho-L-threonyl-[protein] + H2O = L-threonyl-[protein] + phosphate</text>
        <dbReference type="Rhea" id="RHEA:47004"/>
        <dbReference type="Rhea" id="RHEA-COMP:11060"/>
        <dbReference type="Rhea" id="RHEA-COMP:11605"/>
        <dbReference type="ChEBI" id="CHEBI:15377"/>
        <dbReference type="ChEBI" id="CHEBI:30013"/>
        <dbReference type="ChEBI" id="CHEBI:43474"/>
        <dbReference type="ChEBI" id="CHEBI:61977"/>
        <dbReference type="EC" id="3.1.3.16"/>
    </reaction>
</comment>
<protein>
    <recommendedName>
        <fullName evidence="19">Dual specificity protein phosphatase 8</fullName>
        <ecNumber evidence="7">3.1.3.16</ecNumber>
        <ecNumber evidence="6">3.1.3.48</ecNumber>
    </recommendedName>
    <alternativeName>
        <fullName evidence="20">MOB kinase activator 2</fullName>
    </alternativeName>
    <alternativeName>
        <fullName evidence="21">Mob2 homolog</fullName>
    </alternativeName>
    <alternativeName>
        <fullName evidence="22">Mps one binder kinase activator-like 2</fullName>
    </alternativeName>
</protein>
<evidence type="ECO:0000256" key="16">
    <source>
        <dbReference type="ARBA" id="ARBA00053881"/>
    </source>
</evidence>
<evidence type="ECO:0000259" key="27">
    <source>
        <dbReference type="PROSITE" id="PS50206"/>
    </source>
</evidence>
<dbReference type="SMART" id="SM01388">
    <property type="entry name" value="Mob1_phocein"/>
    <property type="match status" value="1"/>
</dbReference>
<organism evidence="28 29">
    <name type="scientific">Tupaia chinensis</name>
    <name type="common">Chinese tree shrew</name>
    <name type="synonym">Tupaia belangeri chinensis</name>
    <dbReference type="NCBI Taxonomy" id="246437"/>
    <lineage>
        <taxon>Eukaryota</taxon>
        <taxon>Metazoa</taxon>
        <taxon>Chordata</taxon>
        <taxon>Craniata</taxon>
        <taxon>Vertebrata</taxon>
        <taxon>Euteleostomi</taxon>
        <taxon>Mammalia</taxon>
        <taxon>Eutheria</taxon>
        <taxon>Euarchontoglires</taxon>
        <taxon>Scandentia</taxon>
        <taxon>Tupaiidae</taxon>
        <taxon>Tupaia</taxon>
    </lineage>
</organism>
<keyword evidence="12" id="KW-0904">Protein phosphatase</keyword>
<feature type="domain" description="Tyrosine-protein phosphatase" evidence="25">
    <location>
        <begin position="160"/>
        <end position="302"/>
    </location>
</feature>
<dbReference type="PROSITE" id="PS50206">
    <property type="entry name" value="RHODANESE_3"/>
    <property type="match status" value="1"/>
</dbReference>
<dbReference type="Gene3D" id="3.40.250.10">
    <property type="entry name" value="Rhodanese-like domain"/>
    <property type="match status" value="1"/>
</dbReference>
<comment type="similarity">
    <text evidence="3">Belongs to the MOB1/phocein family.</text>
</comment>
<dbReference type="GO" id="GO:0004722">
    <property type="term" value="F:protein serine/threonine phosphatase activity"/>
    <property type="evidence" value="ECO:0007669"/>
    <property type="project" value="UniProtKB-EC"/>
</dbReference>
<evidence type="ECO:0000256" key="4">
    <source>
        <dbReference type="ARBA" id="ARBA00008601"/>
    </source>
</evidence>
<dbReference type="Pfam" id="PF00581">
    <property type="entry name" value="Rhodanese"/>
    <property type="match status" value="1"/>
</dbReference>
<evidence type="ECO:0000256" key="23">
    <source>
        <dbReference type="PIRSR" id="PIRSR605301-1"/>
    </source>
</evidence>
<evidence type="ECO:0000256" key="11">
    <source>
        <dbReference type="ARBA" id="ARBA00022833"/>
    </source>
</evidence>
<feature type="binding site" evidence="23">
    <location>
        <position position="492"/>
    </location>
    <ligand>
        <name>Zn(2+)</name>
        <dbReference type="ChEBI" id="CHEBI:29105"/>
    </ligand>
</feature>
<comment type="function">
    <text evidence="17">Stimulates the autophosphorylation and kinase activity of STK38 and STK38L.</text>
</comment>
<evidence type="ECO:0000313" key="29">
    <source>
        <dbReference type="Proteomes" id="UP000011518"/>
    </source>
</evidence>
<dbReference type="GO" id="GO:0004725">
    <property type="term" value="F:protein tyrosine phosphatase activity"/>
    <property type="evidence" value="ECO:0007669"/>
    <property type="project" value="UniProtKB-EC"/>
</dbReference>
<evidence type="ECO:0000256" key="8">
    <source>
        <dbReference type="ARBA" id="ARBA00022490"/>
    </source>
</evidence>
<evidence type="ECO:0000256" key="3">
    <source>
        <dbReference type="ARBA" id="ARBA00005621"/>
    </source>
</evidence>
<dbReference type="InterPro" id="IPR020422">
    <property type="entry name" value="TYR_PHOSPHATASE_DUAL_dom"/>
</dbReference>
<dbReference type="InterPro" id="IPR000340">
    <property type="entry name" value="Dual-sp_phosphatase_cat-dom"/>
</dbReference>
<proteinExistence type="inferred from homology"/>
<dbReference type="CDD" id="cd01446">
    <property type="entry name" value="DSP_MapKP"/>
    <property type="match status" value="1"/>
</dbReference>
<evidence type="ECO:0000256" key="20">
    <source>
        <dbReference type="ARBA" id="ARBA00074347"/>
    </source>
</evidence>
<dbReference type="EC" id="3.1.3.48" evidence="6"/>
<dbReference type="InterPro" id="IPR001763">
    <property type="entry name" value="Rhodanese-like_dom"/>
</dbReference>
<dbReference type="EC" id="3.1.3.16" evidence="7"/>
<dbReference type="EMBL" id="KB364818">
    <property type="protein sequence ID" value="ELV11942.1"/>
    <property type="molecule type" value="Genomic_DNA"/>
</dbReference>
<sequence length="567" mass="63006">MAGDRLPRKVMDAKKLASLLRGGPGGPLVIDSRSFVEYNSWHVLSSVNICCSKLVKRRLQQGKVTIAELIQPAVRSQVESEEPQDVVVYDQSTRDASVLAADSFLSILLSKLDGCFDSVAILTGGFATFSSCFPGLCEGKPAALLPMSLSQPCLPVPSVGLTRILPHLYLGSQKDVLNKDLMTQNGISYVLNASNSCPKPDFICESRFMRIPINDNYCEKLLPWLDKSIEFIDKAKLSSCQVIVHCLAGISRSATIAIAYIMKTMGMSSDDAYRFVKDRRPSISPNFNFLGQLLEYERSLKLLTALQAALTFRDGGGGQGSLLQMLALLFVESRHRKSKAKPNGKKPAAEEKKVYLEPEHTKSRITDFEFKELVVLPREIDLNEWLASNTTTFFHHINLQYSTISEFCTGETCQTMAVCNTQYYWYDERGKKVKCTAPQYVDFVMSSVQKLVTDEDVFPTKYGREFPSSFESLVKKICKYLFHVLGHIYWSHFKETLALELHGHLNTLYIHFILFAREFNLLDPKETAVMDDLTEVLCSGTGGGPGGGSGDGASSGGMGAQNHVKER</sequence>
<dbReference type="Proteomes" id="UP000011518">
    <property type="component" value="Unassembled WGS sequence"/>
</dbReference>
<evidence type="ECO:0000256" key="9">
    <source>
        <dbReference type="ARBA" id="ARBA00022723"/>
    </source>
</evidence>
<reference evidence="29" key="1">
    <citation type="submission" date="2012-07" db="EMBL/GenBank/DDBJ databases">
        <title>Genome of the Chinese tree shrew, a rising model animal genetically related to primates.</title>
        <authorList>
            <person name="Zhang G."/>
            <person name="Fan Y."/>
            <person name="Yao Y."/>
            <person name="Huang Z."/>
        </authorList>
    </citation>
    <scope>NUCLEOTIDE SEQUENCE [LARGE SCALE GENOMIC DNA]</scope>
</reference>
<dbReference type="PROSITE" id="PS00383">
    <property type="entry name" value="TYR_PHOSPHATASE_1"/>
    <property type="match status" value="1"/>
</dbReference>
<evidence type="ECO:0000313" key="28">
    <source>
        <dbReference type="EMBL" id="ELV11942.1"/>
    </source>
</evidence>
<dbReference type="InterPro" id="IPR036873">
    <property type="entry name" value="Rhodanese-like_dom_sf"/>
</dbReference>
<evidence type="ECO:0000256" key="12">
    <source>
        <dbReference type="ARBA" id="ARBA00022912"/>
    </source>
</evidence>
<name>L8Y6Q5_TUPCH</name>
<comment type="function">
    <text evidence="16">Has phosphatase activity with synthetic phosphatase substrates and negatively regulates mitogen-activated protein kinase activity, presumably by catalysing their dephosphorylation. Expected to display protein phosphatase activity toward phosphotyrosine, phosphoserine and phosphothreonine residues.</text>
</comment>
<comment type="subunit">
    <text evidence="18">Binds STK38 and STK38L.</text>
</comment>
<dbReference type="PRINTS" id="PR01764">
    <property type="entry name" value="MAPKPHPHTASE"/>
</dbReference>
<comment type="subcellular location">
    <subcellularLocation>
        <location evidence="2">Cytoplasm</location>
    </subcellularLocation>
    <subcellularLocation>
        <location evidence="1">Nucleus</location>
    </subcellularLocation>
</comment>
<dbReference type="InterPro" id="IPR016130">
    <property type="entry name" value="Tyr_Pase_AS"/>
</dbReference>
<dbReference type="FunFam" id="3.90.190.10:FF:000044">
    <property type="entry name" value="Dual specificity protein phosphatase 8"/>
    <property type="match status" value="1"/>
</dbReference>
<keyword evidence="11 23" id="KW-0862">Zinc</keyword>
<dbReference type="SUPFAM" id="SSF52821">
    <property type="entry name" value="Rhodanese/Cell cycle control phosphatase"/>
    <property type="match status" value="1"/>
</dbReference>
<dbReference type="GO" id="GO:0017017">
    <property type="term" value="F:MAP kinase tyrosine/serine/threonine phosphatase activity"/>
    <property type="evidence" value="ECO:0007669"/>
    <property type="project" value="InterPro"/>
</dbReference>
<dbReference type="PANTHER" id="PTHR22599">
    <property type="entry name" value="MPS ONE BINDER KINASE ACTIVATOR-LIKE MOB"/>
    <property type="match status" value="1"/>
</dbReference>
<dbReference type="InterPro" id="IPR029021">
    <property type="entry name" value="Prot-tyrosine_phosphatase-like"/>
</dbReference>
<dbReference type="eggNOG" id="KOG1716">
    <property type="taxonomic scope" value="Eukaryota"/>
</dbReference>
<feature type="domain" description="Tyrosine specific protein phosphatases" evidence="26">
    <location>
        <begin position="226"/>
        <end position="283"/>
    </location>
</feature>
<evidence type="ECO:0000256" key="22">
    <source>
        <dbReference type="ARBA" id="ARBA00083426"/>
    </source>
</evidence>
<evidence type="ECO:0000256" key="6">
    <source>
        <dbReference type="ARBA" id="ARBA00013064"/>
    </source>
</evidence>
<evidence type="ECO:0000256" key="21">
    <source>
        <dbReference type="ARBA" id="ARBA00075754"/>
    </source>
</evidence>
<dbReference type="CDD" id="cd14645">
    <property type="entry name" value="DSP_DUSP8"/>
    <property type="match status" value="1"/>
</dbReference>
<keyword evidence="9 23" id="KW-0479">Metal-binding</keyword>
<feature type="binding site" evidence="23">
    <location>
        <position position="413"/>
    </location>
    <ligand>
        <name>Zn(2+)</name>
        <dbReference type="ChEBI" id="CHEBI:29105"/>
    </ligand>
</feature>
<dbReference type="InterPro" id="IPR000387">
    <property type="entry name" value="Tyr_Pase_dom"/>
</dbReference>
<dbReference type="PROSITE" id="PS50056">
    <property type="entry name" value="TYR_PHOSPHATASE_2"/>
    <property type="match status" value="1"/>
</dbReference>
<reference evidence="29" key="2">
    <citation type="journal article" date="2013" name="Nat. Commun.">
        <title>Genome of the Chinese tree shrew.</title>
        <authorList>
            <person name="Fan Y."/>
            <person name="Huang Z.Y."/>
            <person name="Cao C.C."/>
            <person name="Chen C.S."/>
            <person name="Chen Y.X."/>
            <person name="Fan D.D."/>
            <person name="He J."/>
            <person name="Hou H.L."/>
            <person name="Hu L."/>
            <person name="Hu X.T."/>
            <person name="Jiang X.T."/>
            <person name="Lai R."/>
            <person name="Lang Y.S."/>
            <person name="Liang B."/>
            <person name="Liao S.G."/>
            <person name="Mu D."/>
            <person name="Ma Y.Y."/>
            <person name="Niu Y.Y."/>
            <person name="Sun X.Q."/>
            <person name="Xia J.Q."/>
            <person name="Xiao J."/>
            <person name="Xiong Z.Q."/>
            <person name="Xu L."/>
            <person name="Yang L."/>
            <person name="Zhang Y."/>
            <person name="Zhao W."/>
            <person name="Zhao X.D."/>
            <person name="Zheng Y.T."/>
            <person name="Zhou J.M."/>
            <person name="Zhu Y.B."/>
            <person name="Zhang G.J."/>
            <person name="Wang J."/>
            <person name="Yao Y.G."/>
        </authorList>
    </citation>
    <scope>NUCLEOTIDE SEQUENCE [LARGE SCALE GENOMIC DNA]</scope>
</reference>
<dbReference type="SMART" id="SM00450">
    <property type="entry name" value="RHOD"/>
    <property type="match status" value="1"/>
</dbReference>
<evidence type="ECO:0000256" key="19">
    <source>
        <dbReference type="ARBA" id="ARBA00073917"/>
    </source>
</evidence>
<feature type="compositionally biased region" description="Gly residues" evidence="24">
    <location>
        <begin position="541"/>
        <end position="559"/>
    </location>
</feature>
<evidence type="ECO:0000256" key="7">
    <source>
        <dbReference type="ARBA" id="ARBA00013081"/>
    </source>
</evidence>
<evidence type="ECO:0000256" key="24">
    <source>
        <dbReference type="SAM" id="MobiDB-lite"/>
    </source>
</evidence>
<keyword evidence="29" id="KW-1185">Reference proteome</keyword>
<evidence type="ECO:0000259" key="25">
    <source>
        <dbReference type="PROSITE" id="PS50054"/>
    </source>
</evidence>
<evidence type="ECO:0000256" key="18">
    <source>
        <dbReference type="ARBA" id="ARBA00061874"/>
    </source>
</evidence>
<dbReference type="GO" id="GO:0005737">
    <property type="term" value="C:cytoplasm"/>
    <property type="evidence" value="ECO:0007669"/>
    <property type="project" value="UniProtKB-SubCell"/>
</dbReference>
<comment type="similarity">
    <text evidence="4">Belongs to the protein-tyrosine phosphatase family. Non-receptor class dual specificity subfamily.</text>
</comment>
<evidence type="ECO:0000256" key="10">
    <source>
        <dbReference type="ARBA" id="ARBA00022801"/>
    </source>
</evidence>
<evidence type="ECO:0000256" key="15">
    <source>
        <dbReference type="ARBA" id="ARBA00048336"/>
    </source>
</evidence>
<dbReference type="InterPro" id="IPR008343">
    <property type="entry name" value="MKP"/>
</dbReference>
<evidence type="ECO:0000256" key="13">
    <source>
        <dbReference type="ARBA" id="ARBA00023242"/>
    </source>
</evidence>
<dbReference type="AlphaFoldDB" id="L8Y6Q5"/>
<dbReference type="InParanoid" id="L8Y6Q5"/>
<gene>
    <name evidence="28" type="ORF">TREES_T100008198</name>
</gene>
<keyword evidence="10" id="KW-0378">Hydrolase</keyword>
<evidence type="ECO:0000256" key="2">
    <source>
        <dbReference type="ARBA" id="ARBA00004496"/>
    </source>
</evidence>
<dbReference type="InterPro" id="IPR036703">
    <property type="entry name" value="MOB_kinase_act_sf"/>
</dbReference>